<dbReference type="Pfam" id="PF00155">
    <property type="entry name" value="Aminotran_1_2"/>
    <property type="match status" value="1"/>
</dbReference>
<proteinExistence type="inferred from homology"/>
<dbReference type="PANTHER" id="PTHR46577:SF1">
    <property type="entry name" value="HTH-TYPE TRANSCRIPTIONAL REGULATORY PROTEIN GABR"/>
    <property type="match status" value="1"/>
</dbReference>
<dbReference type="SUPFAM" id="SSF46785">
    <property type="entry name" value="Winged helix' DNA-binding domain"/>
    <property type="match status" value="1"/>
</dbReference>
<dbReference type="CDD" id="cd07377">
    <property type="entry name" value="WHTH_GntR"/>
    <property type="match status" value="1"/>
</dbReference>
<dbReference type="InterPro" id="IPR015424">
    <property type="entry name" value="PyrdxlP-dep_Trfase"/>
</dbReference>
<dbReference type="AlphaFoldDB" id="K9HM61"/>
<dbReference type="InterPro" id="IPR015422">
    <property type="entry name" value="PyrdxlP-dep_Trfase_small"/>
</dbReference>
<gene>
    <name evidence="7" type="ORF">C882_3811</name>
</gene>
<evidence type="ECO:0000256" key="3">
    <source>
        <dbReference type="ARBA" id="ARBA00023015"/>
    </source>
</evidence>
<evidence type="ECO:0000256" key="2">
    <source>
        <dbReference type="ARBA" id="ARBA00022898"/>
    </source>
</evidence>
<keyword evidence="2" id="KW-0663">Pyridoxal phosphate</keyword>
<dbReference type="Gene3D" id="3.90.1150.10">
    <property type="entry name" value="Aspartate Aminotransferase, domain 1"/>
    <property type="match status" value="1"/>
</dbReference>
<evidence type="ECO:0000313" key="8">
    <source>
        <dbReference type="Proteomes" id="UP000009881"/>
    </source>
</evidence>
<keyword evidence="4" id="KW-0238">DNA-binding</keyword>
<keyword evidence="7" id="KW-0032">Aminotransferase</keyword>
<sequence>MALANAIADAVESGDLTPGERLPARRDLAHALKVSVNTVSSAYQEAERRGYVQGEVGRGTFVRRRTEETFTYGHPAGLIDLSICRPAVIPDQMTAIRDVIRAAAEEPDLASMLACRPIIGLTEHRISASRWLYRLGMPADPNDIVITNGCSHGMFVALSAVVEPEDTVVTDSLTDHGIIALSSLLKFNLKPLATDDEGITPEAFAAAAAKGSVKALVTTPTLNNPSCTIMSAERREQIAAIAAEHDIAIIEDDVFSPLVEDSPPPLSSFNPDNSYYVTSLTKCTVPGLRVGYLVGPSRNTQRLVARVRTTSWMATPLAADLASRWIDDGTIDEIVAGQRRELAARQAIAASYLEDFETKSHPAGPNVWLMLPGEWRAEGFVRHAFQRGVVITPPEPFIVGRSAAPHAVRLSVGSVETRADLEQALEILREDLSQRPEPAFMDV</sequence>
<dbReference type="Proteomes" id="UP000009881">
    <property type="component" value="Unassembled WGS sequence"/>
</dbReference>
<dbReference type="InterPro" id="IPR015421">
    <property type="entry name" value="PyrdxlP-dep_Trfase_major"/>
</dbReference>
<evidence type="ECO:0000256" key="1">
    <source>
        <dbReference type="ARBA" id="ARBA00005384"/>
    </source>
</evidence>
<accession>K9HM61</accession>
<dbReference type="PANTHER" id="PTHR46577">
    <property type="entry name" value="HTH-TYPE TRANSCRIPTIONAL REGULATORY PROTEIN GABR"/>
    <property type="match status" value="1"/>
</dbReference>
<dbReference type="CDD" id="cd00609">
    <property type="entry name" value="AAT_like"/>
    <property type="match status" value="1"/>
</dbReference>
<protein>
    <submittedName>
        <fullName evidence="7">Aspartate aminotransferase</fullName>
    </submittedName>
</protein>
<keyword evidence="8" id="KW-1185">Reference proteome</keyword>
<feature type="domain" description="HTH gntR-type" evidence="6">
    <location>
        <begin position="1"/>
        <end position="65"/>
    </location>
</feature>
<dbReference type="EMBL" id="ANHY01000006">
    <property type="protein sequence ID" value="EKV31438.1"/>
    <property type="molecule type" value="Genomic_DNA"/>
</dbReference>
<dbReference type="SMART" id="SM00345">
    <property type="entry name" value="HTH_GNTR"/>
    <property type="match status" value="1"/>
</dbReference>
<keyword evidence="5" id="KW-0804">Transcription</keyword>
<dbReference type="InterPro" id="IPR051446">
    <property type="entry name" value="HTH_trans_reg/aminotransferase"/>
</dbReference>
<comment type="caution">
    <text evidence="7">The sequence shown here is derived from an EMBL/GenBank/DDBJ whole genome shotgun (WGS) entry which is preliminary data.</text>
</comment>
<evidence type="ECO:0000259" key="6">
    <source>
        <dbReference type="PROSITE" id="PS50949"/>
    </source>
</evidence>
<dbReference type="InterPro" id="IPR036390">
    <property type="entry name" value="WH_DNA-bd_sf"/>
</dbReference>
<dbReference type="GO" id="GO:0030170">
    <property type="term" value="F:pyridoxal phosphate binding"/>
    <property type="evidence" value="ECO:0007669"/>
    <property type="project" value="InterPro"/>
</dbReference>
<keyword evidence="3" id="KW-0805">Transcription regulation</keyword>
<dbReference type="InterPro" id="IPR036388">
    <property type="entry name" value="WH-like_DNA-bd_sf"/>
</dbReference>
<dbReference type="PROSITE" id="PS50949">
    <property type="entry name" value="HTH_GNTR"/>
    <property type="match status" value="1"/>
</dbReference>
<keyword evidence="7" id="KW-0808">Transferase</keyword>
<dbReference type="GO" id="GO:0003677">
    <property type="term" value="F:DNA binding"/>
    <property type="evidence" value="ECO:0007669"/>
    <property type="project" value="UniProtKB-KW"/>
</dbReference>
<dbReference type="InterPro" id="IPR004839">
    <property type="entry name" value="Aminotransferase_I/II_large"/>
</dbReference>
<dbReference type="Gene3D" id="3.40.640.10">
    <property type="entry name" value="Type I PLP-dependent aspartate aminotransferase-like (Major domain)"/>
    <property type="match status" value="1"/>
</dbReference>
<dbReference type="STRING" id="1238182.C882_3811"/>
<reference evidence="7 8" key="1">
    <citation type="journal article" date="2013" name="Genome Announc.">
        <title>Draft Genome Sequence of an Alphaproteobacterium, Caenispirillum salinarum AK4(T), Isolated from a Solar Saltern.</title>
        <authorList>
            <person name="Khatri I."/>
            <person name="Singh A."/>
            <person name="Korpole S."/>
            <person name="Pinnaka A.K."/>
            <person name="Subramanian S."/>
        </authorList>
    </citation>
    <scope>NUCLEOTIDE SEQUENCE [LARGE SCALE GENOMIC DNA]</scope>
    <source>
        <strain evidence="7 8">AK4</strain>
    </source>
</reference>
<dbReference type="eggNOG" id="COG1167">
    <property type="taxonomic scope" value="Bacteria"/>
</dbReference>
<evidence type="ECO:0000313" key="7">
    <source>
        <dbReference type="EMBL" id="EKV31438.1"/>
    </source>
</evidence>
<dbReference type="GO" id="GO:0003700">
    <property type="term" value="F:DNA-binding transcription factor activity"/>
    <property type="evidence" value="ECO:0007669"/>
    <property type="project" value="InterPro"/>
</dbReference>
<dbReference type="GO" id="GO:0008483">
    <property type="term" value="F:transaminase activity"/>
    <property type="evidence" value="ECO:0007669"/>
    <property type="project" value="UniProtKB-KW"/>
</dbReference>
<dbReference type="Gene3D" id="1.10.10.10">
    <property type="entry name" value="Winged helix-like DNA-binding domain superfamily/Winged helix DNA-binding domain"/>
    <property type="match status" value="1"/>
</dbReference>
<name>K9HM61_9PROT</name>
<organism evidence="7 8">
    <name type="scientific">Caenispirillum salinarum AK4</name>
    <dbReference type="NCBI Taxonomy" id="1238182"/>
    <lineage>
        <taxon>Bacteria</taxon>
        <taxon>Pseudomonadati</taxon>
        <taxon>Pseudomonadota</taxon>
        <taxon>Alphaproteobacteria</taxon>
        <taxon>Rhodospirillales</taxon>
        <taxon>Novispirillaceae</taxon>
        <taxon>Caenispirillum</taxon>
    </lineage>
</organism>
<evidence type="ECO:0000256" key="4">
    <source>
        <dbReference type="ARBA" id="ARBA00023125"/>
    </source>
</evidence>
<dbReference type="SUPFAM" id="SSF53383">
    <property type="entry name" value="PLP-dependent transferases"/>
    <property type="match status" value="1"/>
</dbReference>
<dbReference type="Pfam" id="PF00392">
    <property type="entry name" value="GntR"/>
    <property type="match status" value="1"/>
</dbReference>
<evidence type="ECO:0000256" key="5">
    <source>
        <dbReference type="ARBA" id="ARBA00023163"/>
    </source>
</evidence>
<comment type="similarity">
    <text evidence="1">In the C-terminal section; belongs to the class-I pyridoxal-phosphate-dependent aminotransferase family.</text>
</comment>
<dbReference type="InterPro" id="IPR000524">
    <property type="entry name" value="Tscrpt_reg_HTH_GntR"/>
</dbReference>